<dbReference type="Bgee" id="ENSMNEG00000040161">
    <property type="expression patterns" value="Expressed in lung and 12 other cell types or tissues"/>
</dbReference>
<comment type="similarity">
    <text evidence="3">Belongs to the WD repeat PROPPIN family.</text>
</comment>
<protein>
    <submittedName>
        <fullName evidence="5">WD repeat domain 45B</fullName>
    </submittedName>
</protein>
<dbReference type="GO" id="GO:0080025">
    <property type="term" value="F:phosphatidylinositol-3,5-bisphosphate binding"/>
    <property type="evidence" value="ECO:0007669"/>
    <property type="project" value="Ensembl"/>
</dbReference>
<dbReference type="Ensembl" id="ENSMNET00000058305.1">
    <property type="protein sequence ID" value="ENSMNEP00000033858.1"/>
    <property type="gene ID" value="ENSMNEG00000040161.1"/>
</dbReference>
<feature type="transmembrane region" description="Helical" evidence="4">
    <location>
        <begin position="116"/>
        <end position="134"/>
    </location>
</feature>
<sequence>MNLLPCNPHGNGLLYAGFNQDHGCFACGMENGFRVYNTDPLKEKEKQEFLEGGVGHVEMLFRCNYLALVGGGKKPKYPPNKVMIWDDLKKKTVIEIEFSTEVKAVKLRRDRWVHAYARYFCFCFGFCCFNLMLLCIFETESLLVYPGLEWQWRESSAYLQAPLSGTLIRIFDTSSGHLIQELRRGSQAANIYCINFNQDASLICVSSDHGTVCNHPLFFCLHSLASASFLPKYFSSKWSFSKFQVPSGSPCICAFGTEPNAVIAICADGSYYKFLFNPKGECIRDVYAQFLEMTDDKL</sequence>
<dbReference type="SUPFAM" id="SSF50978">
    <property type="entry name" value="WD40 repeat-like"/>
    <property type="match status" value="1"/>
</dbReference>
<dbReference type="GO" id="GO:0032266">
    <property type="term" value="F:phosphatidylinositol-3-phosphate binding"/>
    <property type="evidence" value="ECO:0007669"/>
    <property type="project" value="Ensembl"/>
</dbReference>
<keyword evidence="4" id="KW-0472">Membrane</keyword>
<evidence type="ECO:0000256" key="3">
    <source>
        <dbReference type="ARBA" id="ARBA00025740"/>
    </source>
</evidence>
<dbReference type="GO" id="GO:0009267">
    <property type="term" value="P:cellular response to starvation"/>
    <property type="evidence" value="ECO:0007669"/>
    <property type="project" value="Ensembl"/>
</dbReference>
<accession>A0A2K6DD77</accession>
<evidence type="ECO:0000256" key="1">
    <source>
        <dbReference type="ARBA" id="ARBA00022574"/>
    </source>
</evidence>
<keyword evidence="4" id="KW-1133">Transmembrane helix</keyword>
<dbReference type="GeneTree" id="ENSGT00940000157510"/>
<dbReference type="GO" id="GO:0000045">
    <property type="term" value="P:autophagosome assembly"/>
    <property type="evidence" value="ECO:0007669"/>
    <property type="project" value="Ensembl"/>
</dbReference>
<dbReference type="OMA" id="FACGTEQ"/>
<dbReference type="GO" id="GO:0005764">
    <property type="term" value="C:lysosome"/>
    <property type="evidence" value="ECO:0007669"/>
    <property type="project" value="Ensembl"/>
</dbReference>
<dbReference type="GO" id="GO:0062078">
    <property type="term" value="F:TSC1-TSC2 complex binding"/>
    <property type="evidence" value="ECO:0007669"/>
    <property type="project" value="Ensembl"/>
</dbReference>
<organism evidence="5 6">
    <name type="scientific">Macaca nemestrina</name>
    <name type="common">Pig-tailed macaque</name>
    <dbReference type="NCBI Taxonomy" id="9545"/>
    <lineage>
        <taxon>Eukaryota</taxon>
        <taxon>Metazoa</taxon>
        <taxon>Chordata</taxon>
        <taxon>Craniata</taxon>
        <taxon>Vertebrata</taxon>
        <taxon>Euteleostomi</taxon>
        <taxon>Mammalia</taxon>
        <taxon>Eutheria</taxon>
        <taxon>Euarchontoglires</taxon>
        <taxon>Primates</taxon>
        <taxon>Haplorrhini</taxon>
        <taxon>Catarrhini</taxon>
        <taxon>Cercopithecidae</taxon>
        <taxon>Cercopithecinae</taxon>
        <taxon>Macaca</taxon>
    </lineage>
</organism>
<keyword evidence="6" id="KW-1185">Reference proteome</keyword>
<dbReference type="STRING" id="9545.ENSMNEP00000033858"/>
<name>A0A2K6DD77_MACNE</name>
<dbReference type="PANTHER" id="PTHR11227">
    <property type="entry name" value="WD-REPEAT PROTEIN INTERACTING WITH PHOSPHOINOSIDES WIPI -RELATED"/>
    <property type="match status" value="1"/>
</dbReference>
<evidence type="ECO:0000313" key="6">
    <source>
        <dbReference type="Proteomes" id="UP000233120"/>
    </source>
</evidence>
<reference evidence="5" key="2">
    <citation type="submission" date="2025-09" db="UniProtKB">
        <authorList>
            <consortium name="Ensembl"/>
        </authorList>
    </citation>
    <scope>IDENTIFICATION</scope>
</reference>
<dbReference type="Gene3D" id="2.130.10.10">
    <property type="entry name" value="YVTN repeat-like/Quinoprotein amine dehydrogenase"/>
    <property type="match status" value="1"/>
</dbReference>
<dbReference type="GO" id="GO:0000407">
    <property type="term" value="C:phagophore assembly site"/>
    <property type="evidence" value="ECO:0007669"/>
    <property type="project" value="Ensembl"/>
</dbReference>
<proteinExistence type="inferred from homology"/>
<evidence type="ECO:0000313" key="5">
    <source>
        <dbReference type="Ensembl" id="ENSMNEP00000033858.1"/>
    </source>
</evidence>
<keyword evidence="1" id="KW-0853">WD repeat</keyword>
<gene>
    <name evidence="5" type="primary">WDR45B</name>
</gene>
<dbReference type="InterPro" id="IPR048720">
    <property type="entry name" value="PROPPIN"/>
</dbReference>
<keyword evidence="2" id="KW-0677">Repeat</keyword>
<evidence type="ECO:0000256" key="2">
    <source>
        <dbReference type="ARBA" id="ARBA00022737"/>
    </source>
</evidence>
<dbReference type="Proteomes" id="UP000233120">
    <property type="component" value="Unassembled WGS sequence"/>
</dbReference>
<reference evidence="5" key="1">
    <citation type="submission" date="2025-08" db="UniProtKB">
        <authorList>
            <consortium name="Ensembl"/>
        </authorList>
    </citation>
    <scope>IDENTIFICATION</scope>
</reference>
<dbReference type="InterPro" id="IPR036322">
    <property type="entry name" value="WD40_repeat_dom_sf"/>
</dbReference>
<dbReference type="AlphaFoldDB" id="A0A2K6DD77"/>
<keyword evidence="4" id="KW-0812">Transmembrane</keyword>
<evidence type="ECO:0000256" key="4">
    <source>
        <dbReference type="SAM" id="Phobius"/>
    </source>
</evidence>
<dbReference type="InterPro" id="IPR015943">
    <property type="entry name" value="WD40/YVTN_repeat-like_dom_sf"/>
</dbReference>